<evidence type="ECO:0000313" key="2">
    <source>
        <dbReference type="EMBL" id="JAE26336.1"/>
    </source>
</evidence>
<sequence>MSALALATRRKAASDSSRCSLGKLHQPRASSATPMLAGQ</sequence>
<organism evidence="2">
    <name type="scientific">Arundo donax</name>
    <name type="common">Giant reed</name>
    <name type="synonym">Donax arundinaceus</name>
    <dbReference type="NCBI Taxonomy" id="35708"/>
    <lineage>
        <taxon>Eukaryota</taxon>
        <taxon>Viridiplantae</taxon>
        <taxon>Streptophyta</taxon>
        <taxon>Embryophyta</taxon>
        <taxon>Tracheophyta</taxon>
        <taxon>Spermatophyta</taxon>
        <taxon>Magnoliopsida</taxon>
        <taxon>Liliopsida</taxon>
        <taxon>Poales</taxon>
        <taxon>Poaceae</taxon>
        <taxon>PACMAD clade</taxon>
        <taxon>Arundinoideae</taxon>
        <taxon>Arundineae</taxon>
        <taxon>Arundo</taxon>
    </lineage>
</organism>
<protein>
    <submittedName>
        <fullName evidence="2">Uncharacterized protein</fullName>
    </submittedName>
</protein>
<evidence type="ECO:0000256" key="1">
    <source>
        <dbReference type="SAM" id="MobiDB-lite"/>
    </source>
</evidence>
<dbReference type="AlphaFoldDB" id="A0A0A9GUU7"/>
<proteinExistence type="predicted"/>
<feature type="region of interest" description="Disordered" evidence="1">
    <location>
        <begin position="1"/>
        <end position="39"/>
    </location>
</feature>
<dbReference type="EMBL" id="GBRH01171560">
    <property type="protein sequence ID" value="JAE26336.1"/>
    <property type="molecule type" value="Transcribed_RNA"/>
</dbReference>
<reference evidence="2" key="1">
    <citation type="submission" date="2014-09" db="EMBL/GenBank/DDBJ databases">
        <authorList>
            <person name="Magalhaes I.L.F."/>
            <person name="Oliveira U."/>
            <person name="Santos F.R."/>
            <person name="Vidigal T.H.D.A."/>
            <person name="Brescovit A.D."/>
            <person name="Santos A.J."/>
        </authorList>
    </citation>
    <scope>NUCLEOTIDE SEQUENCE</scope>
    <source>
        <tissue evidence="2">Shoot tissue taken approximately 20 cm above the soil surface</tissue>
    </source>
</reference>
<name>A0A0A9GUU7_ARUDO</name>
<accession>A0A0A9GUU7</accession>
<reference evidence="2" key="2">
    <citation type="journal article" date="2015" name="Data Brief">
        <title>Shoot transcriptome of the giant reed, Arundo donax.</title>
        <authorList>
            <person name="Barrero R.A."/>
            <person name="Guerrero F.D."/>
            <person name="Moolhuijzen P."/>
            <person name="Goolsby J.A."/>
            <person name="Tidwell J."/>
            <person name="Bellgard S.E."/>
            <person name="Bellgard M.I."/>
        </authorList>
    </citation>
    <scope>NUCLEOTIDE SEQUENCE</scope>
    <source>
        <tissue evidence="2">Shoot tissue taken approximately 20 cm above the soil surface</tissue>
    </source>
</reference>